<reference evidence="1" key="1">
    <citation type="submission" date="2021-04" db="EMBL/GenBank/DDBJ databases">
        <authorList>
            <consortium name="Molecular Ecology Group"/>
        </authorList>
    </citation>
    <scope>NUCLEOTIDE SEQUENCE</scope>
</reference>
<evidence type="ECO:0000313" key="1">
    <source>
        <dbReference type="EMBL" id="CAG5118548.1"/>
    </source>
</evidence>
<sequence length="166" mass="18140">MSLHFSSCNDSTVDDSSQRMLILSEGKDLASESITEPTQSVYENSNKSVLGAPTRPPFKLGSGYGTAKAKAAKSPFTAHTVPVEEITIPNDGNLSLFTSVQLANFLKCLKIDERIISHLYRKSVDGKRFGKMTDSELETLGMNNPVVVFFRSKSSGKSKKKGPFML</sequence>
<dbReference type="EMBL" id="CAJHNH020000569">
    <property type="protein sequence ID" value="CAG5118548.1"/>
    <property type="molecule type" value="Genomic_DNA"/>
</dbReference>
<comment type="caution">
    <text evidence="1">The sequence shown here is derived from an EMBL/GenBank/DDBJ whole genome shotgun (WGS) entry which is preliminary data.</text>
</comment>
<dbReference type="Proteomes" id="UP000678393">
    <property type="component" value="Unassembled WGS sequence"/>
</dbReference>
<proteinExistence type="predicted"/>
<dbReference type="AlphaFoldDB" id="A0A8S3YQ31"/>
<name>A0A8S3YQ31_9EUPU</name>
<gene>
    <name evidence="1" type="ORF">CUNI_LOCUS4106</name>
</gene>
<accession>A0A8S3YQ31</accession>
<keyword evidence="2" id="KW-1185">Reference proteome</keyword>
<organism evidence="1 2">
    <name type="scientific">Candidula unifasciata</name>
    <dbReference type="NCBI Taxonomy" id="100452"/>
    <lineage>
        <taxon>Eukaryota</taxon>
        <taxon>Metazoa</taxon>
        <taxon>Spiralia</taxon>
        <taxon>Lophotrochozoa</taxon>
        <taxon>Mollusca</taxon>
        <taxon>Gastropoda</taxon>
        <taxon>Heterobranchia</taxon>
        <taxon>Euthyneura</taxon>
        <taxon>Panpulmonata</taxon>
        <taxon>Eupulmonata</taxon>
        <taxon>Stylommatophora</taxon>
        <taxon>Helicina</taxon>
        <taxon>Helicoidea</taxon>
        <taxon>Geomitridae</taxon>
        <taxon>Candidula</taxon>
    </lineage>
</organism>
<evidence type="ECO:0000313" key="2">
    <source>
        <dbReference type="Proteomes" id="UP000678393"/>
    </source>
</evidence>
<dbReference type="OrthoDB" id="6128388at2759"/>
<evidence type="ECO:0008006" key="3">
    <source>
        <dbReference type="Google" id="ProtNLM"/>
    </source>
</evidence>
<protein>
    <recommendedName>
        <fullName evidence="3">SAM domain-containing protein</fullName>
    </recommendedName>
</protein>